<accession>A0A804Q5T7</accession>
<evidence type="ECO:0000256" key="1">
    <source>
        <dbReference type="SAM" id="MobiDB-lite"/>
    </source>
</evidence>
<sequence length="70" mass="7651">MPEAARGLLDPAAEGKVEQKEFYESLDRILSSSSSSCSSASDDAADHHHPLSPACLRTRRFKSWVRAGFS</sequence>
<organism evidence="2 3">
    <name type="scientific">Zea mays</name>
    <name type="common">Maize</name>
    <dbReference type="NCBI Taxonomy" id="4577"/>
    <lineage>
        <taxon>Eukaryota</taxon>
        <taxon>Viridiplantae</taxon>
        <taxon>Streptophyta</taxon>
        <taxon>Embryophyta</taxon>
        <taxon>Tracheophyta</taxon>
        <taxon>Spermatophyta</taxon>
        <taxon>Magnoliopsida</taxon>
        <taxon>Liliopsida</taxon>
        <taxon>Poales</taxon>
        <taxon>Poaceae</taxon>
        <taxon>PACMAD clade</taxon>
        <taxon>Panicoideae</taxon>
        <taxon>Andropogonodae</taxon>
        <taxon>Andropogoneae</taxon>
        <taxon>Tripsacinae</taxon>
        <taxon>Zea</taxon>
    </lineage>
</organism>
<keyword evidence="3" id="KW-1185">Reference proteome</keyword>
<evidence type="ECO:0000313" key="3">
    <source>
        <dbReference type="Proteomes" id="UP000007305"/>
    </source>
</evidence>
<protein>
    <submittedName>
        <fullName evidence="2">Uncharacterized protein</fullName>
    </submittedName>
</protein>
<proteinExistence type="predicted"/>
<feature type="region of interest" description="Disordered" evidence="1">
    <location>
        <begin position="32"/>
        <end position="51"/>
    </location>
</feature>
<reference evidence="2" key="2">
    <citation type="submission" date="2019-07" db="EMBL/GenBank/DDBJ databases">
        <authorList>
            <person name="Seetharam A."/>
            <person name="Woodhouse M."/>
            <person name="Cannon E."/>
        </authorList>
    </citation>
    <scope>NUCLEOTIDE SEQUENCE [LARGE SCALE GENOMIC DNA]</scope>
    <source>
        <strain evidence="2">cv. B73</strain>
    </source>
</reference>
<dbReference type="Gramene" id="Zm00001eb297920_T001">
    <property type="protein sequence ID" value="Zm00001eb297920_P001"/>
    <property type="gene ID" value="Zm00001eb297920"/>
</dbReference>
<feature type="compositionally biased region" description="Low complexity" evidence="1">
    <location>
        <begin position="32"/>
        <end position="42"/>
    </location>
</feature>
<dbReference type="InParanoid" id="A0A804Q5T7"/>
<dbReference type="Proteomes" id="UP000007305">
    <property type="component" value="Chromosome 6"/>
</dbReference>
<dbReference type="AlphaFoldDB" id="A0A804Q5T7"/>
<reference evidence="3" key="1">
    <citation type="journal article" date="2009" name="Science">
        <title>The B73 maize genome: complexity, diversity, and dynamics.</title>
        <authorList>
            <person name="Schnable P.S."/>
            <person name="Ware D."/>
            <person name="Fulton R.S."/>
            <person name="Stein J.C."/>
            <person name="Wei F."/>
            <person name="Pasternak S."/>
            <person name="Liang C."/>
            <person name="Zhang J."/>
            <person name="Fulton L."/>
            <person name="Graves T.A."/>
            <person name="Minx P."/>
            <person name="Reily A.D."/>
            <person name="Courtney L."/>
            <person name="Kruchowski S.S."/>
            <person name="Tomlinson C."/>
            <person name="Strong C."/>
            <person name="Delehaunty K."/>
            <person name="Fronick C."/>
            <person name="Courtney B."/>
            <person name="Rock S.M."/>
            <person name="Belter E."/>
            <person name="Du F."/>
            <person name="Kim K."/>
            <person name="Abbott R.M."/>
            <person name="Cotton M."/>
            <person name="Levy A."/>
            <person name="Marchetto P."/>
            <person name="Ochoa K."/>
            <person name="Jackson S.M."/>
            <person name="Gillam B."/>
            <person name="Chen W."/>
            <person name="Yan L."/>
            <person name="Higginbotham J."/>
            <person name="Cardenas M."/>
            <person name="Waligorski J."/>
            <person name="Applebaum E."/>
            <person name="Phelps L."/>
            <person name="Falcone J."/>
            <person name="Kanchi K."/>
            <person name="Thane T."/>
            <person name="Scimone A."/>
            <person name="Thane N."/>
            <person name="Henke J."/>
            <person name="Wang T."/>
            <person name="Ruppert J."/>
            <person name="Shah N."/>
            <person name="Rotter K."/>
            <person name="Hodges J."/>
            <person name="Ingenthron E."/>
            <person name="Cordes M."/>
            <person name="Kohlberg S."/>
            <person name="Sgro J."/>
            <person name="Delgado B."/>
            <person name="Mead K."/>
            <person name="Chinwalla A."/>
            <person name="Leonard S."/>
            <person name="Crouse K."/>
            <person name="Collura K."/>
            <person name="Kudrna D."/>
            <person name="Currie J."/>
            <person name="He R."/>
            <person name="Angelova A."/>
            <person name="Rajasekar S."/>
            <person name="Mueller T."/>
            <person name="Lomeli R."/>
            <person name="Scara G."/>
            <person name="Ko A."/>
            <person name="Delaney K."/>
            <person name="Wissotski M."/>
            <person name="Lopez G."/>
            <person name="Campos D."/>
            <person name="Braidotti M."/>
            <person name="Ashley E."/>
            <person name="Golser W."/>
            <person name="Kim H."/>
            <person name="Lee S."/>
            <person name="Lin J."/>
            <person name="Dujmic Z."/>
            <person name="Kim W."/>
            <person name="Talag J."/>
            <person name="Zuccolo A."/>
            <person name="Fan C."/>
            <person name="Sebastian A."/>
            <person name="Kramer M."/>
            <person name="Spiegel L."/>
            <person name="Nascimento L."/>
            <person name="Zutavern T."/>
            <person name="Miller B."/>
            <person name="Ambroise C."/>
            <person name="Muller S."/>
            <person name="Spooner W."/>
            <person name="Narechania A."/>
            <person name="Ren L."/>
            <person name="Wei S."/>
            <person name="Kumari S."/>
            <person name="Faga B."/>
            <person name="Levy M.J."/>
            <person name="McMahan L."/>
            <person name="Van Buren P."/>
            <person name="Vaughn M.W."/>
            <person name="Ying K."/>
            <person name="Yeh C.-T."/>
            <person name="Emrich S.J."/>
            <person name="Jia Y."/>
            <person name="Kalyanaraman A."/>
            <person name="Hsia A.-P."/>
            <person name="Barbazuk W.B."/>
            <person name="Baucom R.S."/>
            <person name="Brutnell T.P."/>
            <person name="Carpita N.C."/>
            <person name="Chaparro C."/>
            <person name="Chia J.-M."/>
            <person name="Deragon J.-M."/>
            <person name="Estill J.C."/>
            <person name="Fu Y."/>
            <person name="Jeddeloh J.A."/>
            <person name="Han Y."/>
            <person name="Lee H."/>
            <person name="Li P."/>
            <person name="Lisch D.R."/>
            <person name="Liu S."/>
            <person name="Liu Z."/>
            <person name="Nagel D.H."/>
            <person name="McCann M.C."/>
            <person name="SanMiguel P."/>
            <person name="Myers A.M."/>
            <person name="Nettleton D."/>
            <person name="Nguyen J."/>
            <person name="Penning B.W."/>
            <person name="Ponnala L."/>
            <person name="Schneider K.L."/>
            <person name="Schwartz D.C."/>
            <person name="Sharma A."/>
            <person name="Soderlund C."/>
            <person name="Springer N.M."/>
            <person name="Sun Q."/>
            <person name="Wang H."/>
            <person name="Waterman M."/>
            <person name="Westerman R."/>
            <person name="Wolfgruber T.K."/>
            <person name="Yang L."/>
            <person name="Yu Y."/>
            <person name="Zhang L."/>
            <person name="Zhou S."/>
            <person name="Zhu Q."/>
            <person name="Bennetzen J.L."/>
            <person name="Dawe R.K."/>
            <person name="Jiang J."/>
            <person name="Jiang N."/>
            <person name="Presting G.G."/>
            <person name="Wessler S.R."/>
            <person name="Aluru S."/>
            <person name="Martienssen R.A."/>
            <person name="Clifton S.W."/>
            <person name="McCombie W.R."/>
            <person name="Wing R.A."/>
            <person name="Wilson R.K."/>
        </authorList>
    </citation>
    <scope>NUCLEOTIDE SEQUENCE [LARGE SCALE GENOMIC DNA]</scope>
    <source>
        <strain evidence="3">cv. B73</strain>
    </source>
</reference>
<evidence type="ECO:0000313" key="2">
    <source>
        <dbReference type="EnsemblPlants" id="Zm00001eb297920_P001"/>
    </source>
</evidence>
<dbReference type="EnsemblPlants" id="Zm00001eb297920_T001">
    <property type="protein sequence ID" value="Zm00001eb297920_P001"/>
    <property type="gene ID" value="Zm00001eb297920"/>
</dbReference>
<name>A0A804Q5T7_MAIZE</name>
<reference evidence="2" key="3">
    <citation type="submission" date="2021-05" db="UniProtKB">
        <authorList>
            <consortium name="EnsemblPlants"/>
        </authorList>
    </citation>
    <scope>IDENTIFICATION</scope>
    <source>
        <strain evidence="2">cv. B73</strain>
    </source>
</reference>